<dbReference type="Proteomes" id="UP000736787">
    <property type="component" value="Unassembled WGS sequence"/>
</dbReference>
<name>A0A8T1DTA3_9STRA</name>
<dbReference type="InterPro" id="IPR058256">
    <property type="entry name" value="WLGC"/>
</dbReference>
<dbReference type="PANTHER" id="PTHR15454">
    <property type="entry name" value="NISCHARIN RELATED"/>
    <property type="match status" value="1"/>
</dbReference>
<evidence type="ECO:0000313" key="7">
    <source>
        <dbReference type="EMBL" id="KAG2944847.1"/>
    </source>
</evidence>
<dbReference type="SUPFAM" id="SSF52058">
    <property type="entry name" value="L domain-like"/>
    <property type="match status" value="2"/>
</dbReference>
<keyword evidence="3" id="KW-0175">Coiled coil</keyword>
<keyword evidence="1" id="KW-0433">Leucine-rich repeat</keyword>
<proteinExistence type="predicted"/>
<protein>
    <recommendedName>
        <fullName evidence="6">WLGC domain-containing protein</fullName>
    </recommendedName>
</protein>
<evidence type="ECO:0000256" key="5">
    <source>
        <dbReference type="SAM" id="Phobius"/>
    </source>
</evidence>
<feature type="transmembrane region" description="Helical" evidence="5">
    <location>
        <begin position="812"/>
        <end position="830"/>
    </location>
</feature>
<dbReference type="EMBL" id="RCMK01000196">
    <property type="protein sequence ID" value="KAG2944847.1"/>
    <property type="molecule type" value="Genomic_DNA"/>
</dbReference>
<evidence type="ECO:0000256" key="4">
    <source>
        <dbReference type="SAM" id="MobiDB-lite"/>
    </source>
</evidence>
<dbReference type="InterPro" id="IPR001611">
    <property type="entry name" value="Leu-rich_rpt"/>
</dbReference>
<dbReference type="PROSITE" id="PS50096">
    <property type="entry name" value="IQ"/>
    <property type="match status" value="1"/>
</dbReference>
<feature type="transmembrane region" description="Helical" evidence="5">
    <location>
        <begin position="772"/>
        <end position="792"/>
    </location>
</feature>
<reference evidence="7" key="1">
    <citation type="submission" date="2018-10" db="EMBL/GenBank/DDBJ databases">
        <title>Effector identification in a new, highly contiguous assembly of the strawberry crown rot pathogen Phytophthora cactorum.</title>
        <authorList>
            <person name="Armitage A.D."/>
            <person name="Nellist C.F."/>
            <person name="Bates H."/>
            <person name="Vickerstaff R.J."/>
            <person name="Harrison R.J."/>
        </authorList>
    </citation>
    <scope>NUCLEOTIDE SEQUENCE</scope>
    <source>
        <strain evidence="7">4040</strain>
    </source>
</reference>
<feature type="transmembrane region" description="Helical" evidence="5">
    <location>
        <begin position="956"/>
        <end position="975"/>
    </location>
</feature>
<dbReference type="Gene3D" id="3.80.10.10">
    <property type="entry name" value="Ribonuclease Inhibitor"/>
    <property type="match status" value="2"/>
</dbReference>
<dbReference type="GO" id="GO:0005737">
    <property type="term" value="C:cytoplasm"/>
    <property type="evidence" value="ECO:0007669"/>
    <property type="project" value="TreeGrafter"/>
</dbReference>
<evidence type="ECO:0000313" key="8">
    <source>
        <dbReference type="Proteomes" id="UP000736787"/>
    </source>
</evidence>
<evidence type="ECO:0000256" key="1">
    <source>
        <dbReference type="ARBA" id="ARBA00022614"/>
    </source>
</evidence>
<dbReference type="InterPro" id="IPR003591">
    <property type="entry name" value="Leu-rich_rpt_typical-subtyp"/>
</dbReference>
<dbReference type="PANTHER" id="PTHR15454:SF56">
    <property type="entry name" value="PROTEIN PHOSPHATASE 1 REGULATORY SUBUNIT 7-RELATED"/>
    <property type="match status" value="1"/>
</dbReference>
<keyword evidence="5" id="KW-0472">Membrane</keyword>
<sequence>MDSFDLSEQRIVQLEQIPDDIRCQIEKGDGAEYALDLSLNRLRSIDHIGVFEHVSQLDLSGNQLESINGIQTLRRLQSLDLSRNCIASIDLLALLPALQILKVAENSLTAIDSLQLLPELRVVDASYNRITKWPPLAGLILLETLDLSDNMLGAFSSSVSATLFPSRLRRLSIARNQIDKICGIACLGLQLPVLEFLAFDGNPIVLELARTGGQLERLIAAFFPCLPLSNDGGLTISGRTHEEFATPPHTLNTLKHAILEGNENILEEFLVTGSLTSQENFAEAGEVFPPPPPVERPLLNRHENPQTEPDNPLSHDNKLEIWKRIQEDRKTQSSGFTPSDSEAKREKSVRWGEHAVVSTPLEHDVRKPALTTADLAVPAQVMPALDVSSLSVMKPLDSTFSASTEPFQNSSPPDSTEYEALVKKLTDQVTTMRKYMKIWIKREKMVRDASVRKIQRWIRRVQRRFQLRQRVLRSRSRRQDAYSFRHCSSTLAILRGAAQARLQDASAQIIQCLARGFIVRRRTVRFKQKRQVETTQRSITQSTTSRQVCAVQDEAISSLWGNQMGREPADKAKIEKNVVRFQLESLDKPERSDISTDIYPASVVNEMKSQIDRQSLEIDQLKQQVQTLQNLTESLDNGHFWQSRKANSSILVTTTSLLLIVIGVYWYLLYLLLIRPPSNRVYSEELKPKLRNFTIRKIPTVDTIVEQRQQVTQRSLIVIARRVVRGIVMIYRSVVSPDGKYRKVWNVLMEVPEVILQILSLREYMAQGLDSSLLYCYASLMALNAFVAFYHIQFRWNESTLHHILKDSIVDAAFAVFFPALILLYSLFVFQDDLKSVKIRQQFFPPRGFERKARNLVNAKELNMFSTDFESLLVLSEWDVFLKLSFSLLACFRWNKITHLLLQRERKGRNSQEKTTDGAQKSHSTRNCKAVAPLPVEKSTHDTEQSGYYPSSRLRTMVGIFFMIYGVGCLIYTGISVQVSRSSCSRYPTCVQFAHRWIPGGSSDVCECLAYVDRDLAPADAENLTDVTNTLAVLASAGKLQTVQLVNRRINGSLPDELQNCQLLRNLVLIHTGVEVFPSWVSTSFAKLEYLHVEGESTDTNLVELPSDLFFSMGNLHTIHLSYHANLPSLPSMVGLKTLESVYFGYLDNIKEIPSTADLPEIQVMALEGLPLVRSLPDVAQYESTLDMVFVQDVPVCCSGFLSEGDCNATFPSCCEEIENRNGSNTGSSLPPTCLVLPDEESLLPTNATLSFLSQFAVNVSNFCEARQATCPNAVKASKRREKDTCQGVLYRECLSQSQGTGICFNEDMGRVECTYSQSIIEMREAEITAGCSCDEVEEQWLGCTA</sequence>
<evidence type="ECO:0000256" key="2">
    <source>
        <dbReference type="ARBA" id="ARBA00022737"/>
    </source>
</evidence>
<accession>A0A8T1DTA3</accession>
<feature type="coiled-coil region" evidence="3">
    <location>
        <begin position="604"/>
        <end position="638"/>
    </location>
</feature>
<dbReference type="Pfam" id="PF26605">
    <property type="entry name" value="WLGC"/>
    <property type="match status" value="1"/>
</dbReference>
<feature type="region of interest" description="Disordered" evidence="4">
    <location>
        <begin position="908"/>
        <end position="927"/>
    </location>
</feature>
<dbReference type="InterPro" id="IPR032675">
    <property type="entry name" value="LRR_dom_sf"/>
</dbReference>
<gene>
    <name evidence="7" type="ORF">PC117_g8859</name>
</gene>
<evidence type="ECO:0000259" key="6">
    <source>
        <dbReference type="Pfam" id="PF26605"/>
    </source>
</evidence>
<dbReference type="SMART" id="SM00369">
    <property type="entry name" value="LRR_TYP"/>
    <property type="match status" value="4"/>
</dbReference>
<feature type="domain" description="WLGC" evidence="6">
    <location>
        <begin position="1282"/>
        <end position="1345"/>
    </location>
</feature>
<dbReference type="PROSITE" id="PS51450">
    <property type="entry name" value="LRR"/>
    <property type="match status" value="4"/>
</dbReference>
<organism evidence="7 8">
    <name type="scientific">Phytophthora cactorum</name>
    <dbReference type="NCBI Taxonomy" id="29920"/>
    <lineage>
        <taxon>Eukaryota</taxon>
        <taxon>Sar</taxon>
        <taxon>Stramenopiles</taxon>
        <taxon>Oomycota</taxon>
        <taxon>Peronosporomycetes</taxon>
        <taxon>Peronosporales</taxon>
        <taxon>Peronosporaceae</taxon>
        <taxon>Phytophthora</taxon>
    </lineage>
</organism>
<keyword evidence="2" id="KW-0677">Repeat</keyword>
<keyword evidence="5" id="KW-0812">Transmembrane</keyword>
<feature type="compositionally biased region" description="Basic and acidic residues" evidence="4">
    <location>
        <begin position="313"/>
        <end position="331"/>
    </location>
</feature>
<feature type="compositionally biased region" description="Polar residues" evidence="4">
    <location>
        <begin position="917"/>
        <end position="927"/>
    </location>
</feature>
<feature type="region of interest" description="Disordered" evidence="4">
    <location>
        <begin position="284"/>
        <end position="349"/>
    </location>
</feature>
<comment type="caution">
    <text evidence="7">The sequence shown here is derived from an EMBL/GenBank/DDBJ whole genome shotgun (WGS) entry which is preliminary data.</text>
</comment>
<dbReference type="SMART" id="SM00365">
    <property type="entry name" value="LRR_SD22"/>
    <property type="match status" value="4"/>
</dbReference>
<feature type="transmembrane region" description="Helical" evidence="5">
    <location>
        <begin position="650"/>
        <end position="673"/>
    </location>
</feature>
<dbReference type="VEuPathDB" id="FungiDB:PC110_g8547"/>
<keyword evidence="5" id="KW-1133">Transmembrane helix</keyword>
<evidence type="ECO:0000256" key="3">
    <source>
        <dbReference type="SAM" id="Coils"/>
    </source>
</evidence>